<evidence type="ECO:0000313" key="2">
    <source>
        <dbReference type="Proteomes" id="UP001239111"/>
    </source>
</evidence>
<dbReference type="EMBL" id="CM056742">
    <property type="protein sequence ID" value="KAJ8676142.1"/>
    <property type="molecule type" value="Genomic_DNA"/>
</dbReference>
<name>A0ACC2NYD9_9HYME</name>
<comment type="caution">
    <text evidence="1">The sequence shown here is derived from an EMBL/GenBank/DDBJ whole genome shotgun (WGS) entry which is preliminary data.</text>
</comment>
<proteinExistence type="predicted"/>
<gene>
    <name evidence="1" type="ORF">QAD02_011928</name>
</gene>
<accession>A0ACC2NYD9</accession>
<evidence type="ECO:0000313" key="1">
    <source>
        <dbReference type="EMBL" id="KAJ8676142.1"/>
    </source>
</evidence>
<reference evidence="1" key="1">
    <citation type="submission" date="2023-04" db="EMBL/GenBank/DDBJ databases">
        <title>A chromosome-level genome assembly of the parasitoid wasp Eretmocerus hayati.</title>
        <authorList>
            <person name="Zhong Y."/>
            <person name="Liu S."/>
            <person name="Liu Y."/>
        </authorList>
    </citation>
    <scope>NUCLEOTIDE SEQUENCE</scope>
    <source>
        <strain evidence="1">ZJU_SS_LIU_2023</strain>
    </source>
</reference>
<keyword evidence="2" id="KW-1185">Reference proteome</keyword>
<dbReference type="Proteomes" id="UP001239111">
    <property type="component" value="Chromosome 2"/>
</dbReference>
<organism evidence="1 2">
    <name type="scientific">Eretmocerus hayati</name>
    <dbReference type="NCBI Taxonomy" id="131215"/>
    <lineage>
        <taxon>Eukaryota</taxon>
        <taxon>Metazoa</taxon>
        <taxon>Ecdysozoa</taxon>
        <taxon>Arthropoda</taxon>
        <taxon>Hexapoda</taxon>
        <taxon>Insecta</taxon>
        <taxon>Pterygota</taxon>
        <taxon>Neoptera</taxon>
        <taxon>Endopterygota</taxon>
        <taxon>Hymenoptera</taxon>
        <taxon>Apocrita</taxon>
        <taxon>Proctotrupomorpha</taxon>
        <taxon>Chalcidoidea</taxon>
        <taxon>Aphelinidae</taxon>
        <taxon>Aphelininae</taxon>
        <taxon>Eretmocerus</taxon>
    </lineage>
</organism>
<sequence>MENENIPDRRLGIVEMSPAEIRDQYGSSNQNPYPRNRRAINGSMVNDHDYRYIVSLHKPGTDAFSCAGTILTPKLILTAAHCIKNKTSRPTHIRVSNVNGLHKTIVKIEDYILHESFNATGLINDIGLLLLRDPIPNSKCVQRAPKNSTLESGTTVVAYGWGKTAENGTISKNLISVELPISDRPNCFITHDKSRICVETNKGASLCEGDSGGPLMWKNYQIGIISANVVSCTSGRPSRSTSVPAFVEWIDEKIRLYDKVNGTISHYCMT</sequence>
<protein>
    <submittedName>
        <fullName evidence="1">Uncharacterized protein</fullName>
    </submittedName>
</protein>